<protein>
    <submittedName>
        <fullName evidence="1">Uncharacterized protein</fullName>
    </submittedName>
</protein>
<dbReference type="EMBL" id="QKYT01000302">
    <property type="protein sequence ID" value="RIA87596.1"/>
    <property type="molecule type" value="Genomic_DNA"/>
</dbReference>
<name>A0A397SSL6_9GLOM</name>
<organism evidence="1 2">
    <name type="scientific">Glomus cerebriforme</name>
    <dbReference type="NCBI Taxonomy" id="658196"/>
    <lineage>
        <taxon>Eukaryota</taxon>
        <taxon>Fungi</taxon>
        <taxon>Fungi incertae sedis</taxon>
        <taxon>Mucoromycota</taxon>
        <taxon>Glomeromycotina</taxon>
        <taxon>Glomeromycetes</taxon>
        <taxon>Glomerales</taxon>
        <taxon>Glomeraceae</taxon>
        <taxon>Glomus</taxon>
    </lineage>
</organism>
<gene>
    <name evidence="1" type="ORF">C1645_827597</name>
</gene>
<dbReference type="AlphaFoldDB" id="A0A397SSL6"/>
<proteinExistence type="predicted"/>
<evidence type="ECO:0000313" key="1">
    <source>
        <dbReference type="EMBL" id="RIA87596.1"/>
    </source>
</evidence>
<keyword evidence="2" id="KW-1185">Reference proteome</keyword>
<dbReference type="Proteomes" id="UP000265703">
    <property type="component" value="Unassembled WGS sequence"/>
</dbReference>
<sequence length="191" mass="21515">MLPGLSIKRSENITAGSVIYQGIEDNLWISQNELKSIIERAVVFVKNQYDRGSSRHITLLKILPEVFVSELIRKDPLANQVISDDSNLVQKLPERLRESFMKPVEDIVPSSFSRIIWEKCKEFVVSFVKSNISILPQNLSHNGRWKESDKELANITLRILAILKGLSLGRSSYVNTAECQSSASADRKGEG</sequence>
<reference evidence="1 2" key="1">
    <citation type="submission" date="2018-06" db="EMBL/GenBank/DDBJ databases">
        <title>Comparative genomics reveals the genomic features of Rhizophagus irregularis, R. cerebriforme, R. diaphanum and Gigaspora rosea, and their symbiotic lifestyle signature.</title>
        <authorList>
            <person name="Morin E."/>
            <person name="San Clemente H."/>
            <person name="Chen E.C.H."/>
            <person name="De La Providencia I."/>
            <person name="Hainaut M."/>
            <person name="Kuo A."/>
            <person name="Kohler A."/>
            <person name="Murat C."/>
            <person name="Tang N."/>
            <person name="Roy S."/>
            <person name="Loubradou J."/>
            <person name="Henrissat B."/>
            <person name="Grigoriev I.V."/>
            <person name="Corradi N."/>
            <person name="Roux C."/>
            <person name="Martin F.M."/>
        </authorList>
    </citation>
    <scope>NUCLEOTIDE SEQUENCE [LARGE SCALE GENOMIC DNA]</scope>
    <source>
        <strain evidence="1 2">DAOM 227022</strain>
    </source>
</reference>
<accession>A0A397SSL6</accession>
<dbReference type="OrthoDB" id="2439103at2759"/>
<evidence type="ECO:0000313" key="2">
    <source>
        <dbReference type="Proteomes" id="UP000265703"/>
    </source>
</evidence>
<comment type="caution">
    <text evidence="1">The sequence shown here is derived from an EMBL/GenBank/DDBJ whole genome shotgun (WGS) entry which is preliminary data.</text>
</comment>